<dbReference type="Proteomes" id="UP000824469">
    <property type="component" value="Unassembled WGS sequence"/>
</dbReference>
<protein>
    <submittedName>
        <fullName evidence="1">Uncharacterized protein</fullName>
    </submittedName>
</protein>
<dbReference type="EMBL" id="JAHRHJ020000006">
    <property type="protein sequence ID" value="KAH9312181.1"/>
    <property type="molecule type" value="Genomic_DNA"/>
</dbReference>
<name>A0AA38FXC0_TAXCH</name>
<feature type="non-terminal residue" evidence="1">
    <location>
        <position position="1"/>
    </location>
</feature>
<reference evidence="1 2" key="1">
    <citation type="journal article" date="2021" name="Nat. Plants">
        <title>The Taxus genome provides insights into paclitaxel biosynthesis.</title>
        <authorList>
            <person name="Xiong X."/>
            <person name="Gou J."/>
            <person name="Liao Q."/>
            <person name="Li Y."/>
            <person name="Zhou Q."/>
            <person name="Bi G."/>
            <person name="Li C."/>
            <person name="Du R."/>
            <person name="Wang X."/>
            <person name="Sun T."/>
            <person name="Guo L."/>
            <person name="Liang H."/>
            <person name="Lu P."/>
            <person name="Wu Y."/>
            <person name="Zhang Z."/>
            <person name="Ro D.K."/>
            <person name="Shang Y."/>
            <person name="Huang S."/>
            <person name="Yan J."/>
        </authorList>
    </citation>
    <scope>NUCLEOTIDE SEQUENCE [LARGE SCALE GENOMIC DNA]</scope>
    <source>
        <strain evidence="1">Ta-2019</strain>
    </source>
</reference>
<sequence>GTKDANRPNRANRKNLSQTALAQLEQRYAKDANRSILPEQGTFTLGHLGREYAKDANQP</sequence>
<keyword evidence="2" id="KW-1185">Reference proteome</keyword>
<evidence type="ECO:0000313" key="2">
    <source>
        <dbReference type="Proteomes" id="UP000824469"/>
    </source>
</evidence>
<proteinExistence type="predicted"/>
<organism evidence="1 2">
    <name type="scientific">Taxus chinensis</name>
    <name type="common">Chinese yew</name>
    <name type="synonym">Taxus wallichiana var. chinensis</name>
    <dbReference type="NCBI Taxonomy" id="29808"/>
    <lineage>
        <taxon>Eukaryota</taxon>
        <taxon>Viridiplantae</taxon>
        <taxon>Streptophyta</taxon>
        <taxon>Embryophyta</taxon>
        <taxon>Tracheophyta</taxon>
        <taxon>Spermatophyta</taxon>
        <taxon>Pinopsida</taxon>
        <taxon>Pinidae</taxon>
        <taxon>Conifers II</taxon>
        <taxon>Cupressales</taxon>
        <taxon>Taxaceae</taxon>
        <taxon>Taxus</taxon>
    </lineage>
</organism>
<gene>
    <name evidence="1" type="ORF">KI387_027216</name>
</gene>
<accession>A0AA38FXC0</accession>
<comment type="caution">
    <text evidence="1">The sequence shown here is derived from an EMBL/GenBank/DDBJ whole genome shotgun (WGS) entry which is preliminary data.</text>
</comment>
<dbReference type="AlphaFoldDB" id="A0AA38FXC0"/>
<feature type="non-terminal residue" evidence="1">
    <location>
        <position position="59"/>
    </location>
</feature>
<evidence type="ECO:0000313" key="1">
    <source>
        <dbReference type="EMBL" id="KAH9312181.1"/>
    </source>
</evidence>